<protein>
    <recommendedName>
        <fullName evidence="4">DUF2628 domain-containing protein</fullName>
    </recommendedName>
</protein>
<dbReference type="InterPro" id="IPR024399">
    <property type="entry name" value="DUF2628"/>
</dbReference>
<gene>
    <name evidence="2" type="ORF">CIT25_10505</name>
</gene>
<keyword evidence="1" id="KW-1133">Transmembrane helix</keyword>
<evidence type="ECO:0000256" key="1">
    <source>
        <dbReference type="SAM" id="Phobius"/>
    </source>
</evidence>
<keyword evidence="1" id="KW-0812">Transmembrane</keyword>
<keyword evidence="1" id="KW-0472">Membrane</keyword>
<proteinExistence type="predicted"/>
<dbReference type="AlphaFoldDB" id="A0AB36RBP6"/>
<reference evidence="3" key="1">
    <citation type="submission" date="2017-08" db="EMBL/GenBank/DDBJ databases">
        <title>Mesorhizobium wenxinae sp. nov., a novel rhizobial species isolated from root nodules of chickpea (Cicer arietinum L.).</title>
        <authorList>
            <person name="Zhang J."/>
        </authorList>
    </citation>
    <scope>NUCLEOTIDE SEQUENCE [LARGE SCALE GENOMIC DNA]</scope>
    <source>
        <strain evidence="3">USDA 3392</strain>
    </source>
</reference>
<dbReference type="Proteomes" id="UP000216215">
    <property type="component" value="Unassembled WGS sequence"/>
</dbReference>
<accession>A0AB36RBP6</accession>
<comment type="caution">
    <text evidence="2">The sequence shown here is derived from an EMBL/GenBank/DDBJ whole genome shotgun (WGS) entry which is preliminary data.</text>
</comment>
<feature type="transmembrane region" description="Helical" evidence="1">
    <location>
        <begin position="20"/>
        <end position="40"/>
    </location>
</feature>
<evidence type="ECO:0000313" key="3">
    <source>
        <dbReference type="Proteomes" id="UP000216215"/>
    </source>
</evidence>
<name>A0AB36RBP6_9HYPH</name>
<dbReference type="EMBL" id="NPKI01000015">
    <property type="protein sequence ID" value="PAQ01870.1"/>
    <property type="molecule type" value="Genomic_DNA"/>
</dbReference>
<evidence type="ECO:0008006" key="4">
    <source>
        <dbReference type="Google" id="ProtNLM"/>
    </source>
</evidence>
<evidence type="ECO:0000313" key="2">
    <source>
        <dbReference type="EMBL" id="PAQ01870.1"/>
    </source>
</evidence>
<dbReference type="Pfam" id="PF10947">
    <property type="entry name" value="DUF2628"/>
    <property type="match status" value="1"/>
</dbReference>
<organism evidence="2 3">
    <name type="scientific">Mesorhizobium mediterraneum</name>
    <dbReference type="NCBI Taxonomy" id="43617"/>
    <lineage>
        <taxon>Bacteria</taxon>
        <taxon>Pseudomonadati</taxon>
        <taxon>Pseudomonadota</taxon>
        <taxon>Alphaproteobacteria</taxon>
        <taxon>Hyphomicrobiales</taxon>
        <taxon>Phyllobacteriaceae</taxon>
        <taxon>Mesorhizobium</taxon>
    </lineage>
</organism>
<feature type="transmembrane region" description="Helical" evidence="1">
    <location>
        <begin position="47"/>
        <end position="66"/>
    </location>
</feature>
<dbReference type="RefSeq" id="WP_095484488.1">
    <property type="nucleotide sequence ID" value="NZ_CP088151.1"/>
</dbReference>
<keyword evidence="3" id="KW-1185">Reference proteome</keyword>
<sequence length="158" mass="17377">MAIYVVMEPPGRGEKPDMTAFVRDGFSWLGFLVPPLWLLWHRLWIEAALAFVAMALLSMLAEGLSLGLAGPLLSLLVSLYVGLEGQALRIAALRRRGWHEWGVVEADRLDDADTRYVLEAEAHSDEQAPAQRIVPDAVHARPAHMGIALGLNHTPGRP</sequence>